<dbReference type="InterPro" id="IPR004170">
    <property type="entry name" value="WWE_dom"/>
</dbReference>
<dbReference type="SUPFAM" id="SSF50249">
    <property type="entry name" value="Nucleic acid-binding proteins"/>
    <property type="match status" value="1"/>
</dbReference>
<dbReference type="PROSITE" id="PS50918">
    <property type="entry name" value="WWE"/>
    <property type="match status" value="1"/>
</dbReference>
<protein>
    <submittedName>
        <fullName evidence="2">Bifunctional Nucleic acid-binding</fullName>
    </submittedName>
</protein>
<dbReference type="AlphaFoldDB" id="A0AAD9PKK9"/>
<dbReference type="RefSeq" id="XP_067803390.1">
    <property type="nucleotide sequence ID" value="XM_067946826.1"/>
</dbReference>
<accession>A0AAD9PKK9</accession>
<evidence type="ECO:0000259" key="1">
    <source>
        <dbReference type="PROSITE" id="PS50918"/>
    </source>
</evidence>
<dbReference type="KEGG" id="bdw:94336093"/>
<keyword evidence="3" id="KW-1185">Reference proteome</keyword>
<feature type="domain" description="WWE" evidence="1">
    <location>
        <begin position="824"/>
        <end position="899"/>
    </location>
</feature>
<evidence type="ECO:0000313" key="3">
    <source>
        <dbReference type="Proteomes" id="UP001214638"/>
    </source>
</evidence>
<dbReference type="EMBL" id="JALLKP010000002">
    <property type="protein sequence ID" value="KAK2196548.1"/>
    <property type="molecule type" value="Genomic_DNA"/>
</dbReference>
<dbReference type="Proteomes" id="UP001214638">
    <property type="component" value="Unassembled WGS sequence"/>
</dbReference>
<comment type="caution">
    <text evidence="2">The sequence shown here is derived from an EMBL/GenBank/DDBJ whole genome shotgun (WGS) entry which is preliminary data.</text>
</comment>
<evidence type="ECO:0000313" key="2">
    <source>
        <dbReference type="EMBL" id="KAK2196548.1"/>
    </source>
</evidence>
<dbReference type="GeneID" id="94336093"/>
<gene>
    <name evidence="2" type="ORF">BdWA1_001795</name>
</gene>
<organism evidence="2 3">
    <name type="scientific">Babesia duncani</name>
    <dbReference type="NCBI Taxonomy" id="323732"/>
    <lineage>
        <taxon>Eukaryota</taxon>
        <taxon>Sar</taxon>
        <taxon>Alveolata</taxon>
        <taxon>Apicomplexa</taxon>
        <taxon>Aconoidasida</taxon>
        <taxon>Piroplasmida</taxon>
        <taxon>Babesiidae</taxon>
        <taxon>Babesia</taxon>
    </lineage>
</organism>
<reference evidence="2" key="1">
    <citation type="journal article" date="2023" name="Nat. Microbiol.">
        <title>Babesia duncani multi-omics identifies virulence factors and drug targets.</title>
        <authorList>
            <person name="Singh P."/>
            <person name="Lonardi S."/>
            <person name="Liang Q."/>
            <person name="Vydyam P."/>
            <person name="Khabirova E."/>
            <person name="Fang T."/>
            <person name="Gihaz S."/>
            <person name="Thekkiniath J."/>
            <person name="Munshi M."/>
            <person name="Abel S."/>
            <person name="Ciampossin L."/>
            <person name="Batugedara G."/>
            <person name="Gupta M."/>
            <person name="Lu X.M."/>
            <person name="Lenz T."/>
            <person name="Chakravarty S."/>
            <person name="Cornillot E."/>
            <person name="Hu Y."/>
            <person name="Ma W."/>
            <person name="Gonzalez L.M."/>
            <person name="Sanchez S."/>
            <person name="Estrada K."/>
            <person name="Sanchez-Flores A."/>
            <person name="Montero E."/>
            <person name="Harb O.S."/>
            <person name="Le Roch K.G."/>
            <person name="Mamoun C.B."/>
        </authorList>
    </citation>
    <scope>NUCLEOTIDE SEQUENCE</scope>
    <source>
        <strain evidence="2">WA1</strain>
    </source>
</reference>
<proteinExistence type="predicted"/>
<name>A0AAD9PKK9_9APIC</name>
<sequence length="908" mass="106265">MECFGNPTSNEASLDEMLSKAGEPKLPISLPSDTVLDEMSSLIKRGVPVNDLKSLFFNPVEAYKNLVLDHDYLGSPVLTEQPEDANIMLFGENCDPDNIDKVQAELKEHNYSIKDYYCQTLISTILQQERNERNRAQVTVEDINTDALAFKEILSDYYVANENGLPDVLYEWNRQYKEGLKNVPNKGVAAYNKLWYGRLHEFMLHVVNKFKTIFEDEFESKIKKHIVDTDPNDKRPKLMIDGKELILPLWSSFLSPTVLEFIIKYDSNSKIKRFGSRKDDIDDFKADLIKAHIAISNDPNYQKMLMYDAEQKRKEYIDFIQNRRSNTRQMIKFKSLPLMPHWIWHEFWRKRSDMVPDTLQEILGDIVLGDPNIDLRQVLDGTLEQFENPELTGKLTCDSKRTLGSCDDLDFSNVKAFVKEHEERKQRLKEQGVTFPSPQEESKYPKPLGYYFKDVLSFKKFKQEYRKFNIEHFGSPDYQLYTGQLVKGKIYRVDSTKMLVDIHAPILAAVYLRDVYETPNDVPLGGFKHHFKPNDELMFEIREIWPHQIVLSLNRVKAFYRCRDILRMHAKNEIFKVRVLQRYTKGLLVHYDGGNLGANLDDIDALDNIGWIPLVEISSQHRHPKQITKIELVGQYIPVVYHRYHSFDDIPILSNTRAIKRMQIMHMKPGDVVKGRIIEYDKDHITLLLGESIARLDVADMSEYTYKNHLSGHGSYDLLAAVKSKNVKSENVELSTKILPEEMDDLNVNSFLKLYRETRDNVKMYNENIHLWSIEDTKSAGIEIMGHGKMALKPIVRCQSSSPEKGVYRLGMRKWNLTGDDYLDEDESFNYWFNKYRWQILTNSKWEDLSRAEQVILNRGYNNFDELLYYRIRGTHYKIDFKHKVRFNLALRATEPIRSIPLNLVRNY</sequence>
<dbReference type="InterPro" id="IPR012340">
    <property type="entry name" value="NA-bd_OB-fold"/>
</dbReference>